<accession>A0A5B7YF71</accession>
<gene>
    <name evidence="7" type="ORF">FBQ74_13410</name>
</gene>
<evidence type="ECO:0000256" key="6">
    <source>
        <dbReference type="SAM" id="Phobius"/>
    </source>
</evidence>
<evidence type="ECO:0000256" key="1">
    <source>
        <dbReference type="ARBA" id="ARBA00004651"/>
    </source>
</evidence>
<proteinExistence type="predicted"/>
<keyword evidence="5 6" id="KW-0472">Membrane</keyword>
<name>A0A5B7YF71_9ALTE</name>
<organism evidence="7 8">
    <name type="scientific">Salinimonas iocasae</name>
    <dbReference type="NCBI Taxonomy" id="2572577"/>
    <lineage>
        <taxon>Bacteria</taxon>
        <taxon>Pseudomonadati</taxon>
        <taxon>Pseudomonadota</taxon>
        <taxon>Gammaproteobacteria</taxon>
        <taxon>Alteromonadales</taxon>
        <taxon>Alteromonadaceae</taxon>
        <taxon>Alteromonas/Salinimonas group</taxon>
        <taxon>Salinimonas</taxon>
    </lineage>
</organism>
<feature type="transmembrane region" description="Helical" evidence="6">
    <location>
        <begin position="103"/>
        <end position="127"/>
    </location>
</feature>
<dbReference type="GO" id="GO:0005886">
    <property type="term" value="C:plasma membrane"/>
    <property type="evidence" value="ECO:0007669"/>
    <property type="project" value="UniProtKB-SubCell"/>
</dbReference>
<feature type="transmembrane region" description="Helical" evidence="6">
    <location>
        <begin position="47"/>
        <end position="64"/>
    </location>
</feature>
<evidence type="ECO:0000256" key="4">
    <source>
        <dbReference type="ARBA" id="ARBA00022989"/>
    </source>
</evidence>
<dbReference type="PANTHER" id="PTHR33931">
    <property type="entry name" value="HOLIN-LIKE PROTEIN CIDA-RELATED"/>
    <property type="match status" value="1"/>
</dbReference>
<dbReference type="AlphaFoldDB" id="A0A5B7YF71"/>
<dbReference type="KEGG" id="salk:FBQ74_13410"/>
<dbReference type="InterPro" id="IPR005538">
    <property type="entry name" value="LrgA/CidA"/>
</dbReference>
<evidence type="ECO:0000313" key="8">
    <source>
        <dbReference type="Proteomes" id="UP000304912"/>
    </source>
</evidence>
<feature type="transmembrane region" description="Helical" evidence="6">
    <location>
        <begin position="12"/>
        <end position="35"/>
    </location>
</feature>
<evidence type="ECO:0000256" key="3">
    <source>
        <dbReference type="ARBA" id="ARBA00022692"/>
    </source>
</evidence>
<dbReference type="Proteomes" id="UP000304912">
    <property type="component" value="Chromosome"/>
</dbReference>
<reference evidence="7 8" key="1">
    <citation type="submission" date="2019-04" db="EMBL/GenBank/DDBJ databases">
        <title>Salinimonas iocasae sp. nov., a halophilic bacterium isolated from the outer tube casing of tubeworms in Okinawa Trough.</title>
        <authorList>
            <person name="Zhang H."/>
            <person name="Wang H."/>
            <person name="Li C."/>
        </authorList>
    </citation>
    <scope>NUCLEOTIDE SEQUENCE [LARGE SCALE GENOMIC DNA]</scope>
    <source>
        <strain evidence="7 8">KX18D6</strain>
    </source>
</reference>
<dbReference type="PANTHER" id="PTHR33931:SF2">
    <property type="entry name" value="HOLIN-LIKE PROTEIN CIDA"/>
    <property type="match status" value="1"/>
</dbReference>
<dbReference type="Pfam" id="PF03788">
    <property type="entry name" value="LrgA"/>
    <property type="match status" value="1"/>
</dbReference>
<evidence type="ECO:0000256" key="2">
    <source>
        <dbReference type="ARBA" id="ARBA00022475"/>
    </source>
</evidence>
<protein>
    <submittedName>
        <fullName evidence="7">CidA/LrgA family protein</fullName>
    </submittedName>
</protein>
<keyword evidence="8" id="KW-1185">Reference proteome</keyword>
<keyword evidence="2" id="KW-1003">Cell membrane</keyword>
<comment type="subcellular location">
    <subcellularLocation>
        <location evidence="1">Cell membrane</location>
        <topology evidence="1">Multi-pass membrane protein</topology>
    </subcellularLocation>
</comment>
<feature type="transmembrane region" description="Helical" evidence="6">
    <location>
        <begin position="76"/>
        <end position="97"/>
    </location>
</feature>
<keyword evidence="4 6" id="KW-1133">Transmembrane helix</keyword>
<evidence type="ECO:0000256" key="5">
    <source>
        <dbReference type="ARBA" id="ARBA00023136"/>
    </source>
</evidence>
<dbReference type="OrthoDB" id="6332872at2"/>
<keyword evidence="3 6" id="KW-0812">Transmembrane</keyword>
<evidence type="ECO:0000313" key="7">
    <source>
        <dbReference type="EMBL" id="QCZ94402.1"/>
    </source>
</evidence>
<sequence>MIPSLSGSKDIMPAFLFNVLKQCFGMLTLFAFYILGEVIVQSAGLPLPGALVGLLILLFALLLLKRTPASVGSGARPLLSHMTVLFVPAVCAVMLMWQDIAPYLLSISVAIFISTALSLGATAWGAVRIFSASKREQHHD</sequence>
<dbReference type="EMBL" id="CP039852">
    <property type="protein sequence ID" value="QCZ94402.1"/>
    <property type="molecule type" value="Genomic_DNA"/>
</dbReference>